<dbReference type="AlphaFoldDB" id="V4AVF2"/>
<evidence type="ECO:0000256" key="1">
    <source>
        <dbReference type="ARBA" id="ARBA00022527"/>
    </source>
</evidence>
<evidence type="ECO:0000256" key="4">
    <source>
        <dbReference type="ARBA" id="ARBA00022777"/>
    </source>
</evidence>
<evidence type="ECO:0000256" key="7">
    <source>
        <dbReference type="SAM" id="MobiDB-lite"/>
    </source>
</evidence>
<reference evidence="11 12" key="1">
    <citation type="journal article" date="2013" name="Nature">
        <title>Insights into bilaterian evolution from three spiralian genomes.</title>
        <authorList>
            <person name="Simakov O."/>
            <person name="Marletaz F."/>
            <person name="Cho S.J."/>
            <person name="Edsinger-Gonzales E."/>
            <person name="Havlak P."/>
            <person name="Hellsten U."/>
            <person name="Kuo D.H."/>
            <person name="Larsson T."/>
            <person name="Lv J."/>
            <person name="Arendt D."/>
            <person name="Savage R."/>
            <person name="Osoegawa K."/>
            <person name="de Jong P."/>
            <person name="Grimwood J."/>
            <person name="Chapman J.A."/>
            <person name="Shapiro H."/>
            <person name="Aerts A."/>
            <person name="Otillar R.P."/>
            <person name="Terry A.Y."/>
            <person name="Boore J.L."/>
            <person name="Grigoriev I.V."/>
            <person name="Lindberg D.R."/>
            <person name="Seaver E.C."/>
            <person name="Weisblat D.A."/>
            <person name="Putnam N.H."/>
            <person name="Rokhsar D.S."/>
        </authorList>
    </citation>
    <scope>NUCLEOTIDE SEQUENCE [LARGE SCALE GENOMIC DNA]</scope>
</reference>
<dbReference type="Gene3D" id="3.30.1120.130">
    <property type="match status" value="1"/>
</dbReference>
<evidence type="ECO:0000256" key="2">
    <source>
        <dbReference type="ARBA" id="ARBA00022679"/>
    </source>
</evidence>
<gene>
    <name evidence="11" type="ORF">LOTGIDRAFT_231306</name>
</gene>
<dbReference type="GO" id="GO:0004674">
    <property type="term" value="F:protein serine/threonine kinase activity"/>
    <property type="evidence" value="ECO:0007669"/>
    <property type="project" value="UniProtKB-KW"/>
</dbReference>
<evidence type="ECO:0000259" key="10">
    <source>
        <dbReference type="PROSITE" id="PS51985"/>
    </source>
</evidence>
<dbReference type="GO" id="GO:0005634">
    <property type="term" value="C:nucleus"/>
    <property type="evidence" value="ECO:0007669"/>
    <property type="project" value="TreeGrafter"/>
</dbReference>
<keyword evidence="6" id="KW-0832">Ubl conjugation</keyword>
<feature type="domain" description="Cryptic POLO box 1 (CPB1)" evidence="9">
    <location>
        <begin position="69"/>
        <end position="178"/>
    </location>
</feature>
<dbReference type="InterPro" id="IPR046437">
    <property type="entry name" value="Ser_Thr-PK_POLO_box_1_sf"/>
</dbReference>
<name>V4AVF2_LOTGI</name>
<organism evidence="11 12">
    <name type="scientific">Lottia gigantea</name>
    <name type="common">Giant owl limpet</name>
    <dbReference type="NCBI Taxonomy" id="225164"/>
    <lineage>
        <taxon>Eukaryota</taxon>
        <taxon>Metazoa</taxon>
        <taxon>Spiralia</taxon>
        <taxon>Lophotrochozoa</taxon>
        <taxon>Mollusca</taxon>
        <taxon>Gastropoda</taxon>
        <taxon>Patellogastropoda</taxon>
        <taxon>Lottioidea</taxon>
        <taxon>Lottiidae</taxon>
        <taxon>Lottia</taxon>
    </lineage>
</organism>
<dbReference type="GeneID" id="20248545"/>
<dbReference type="InterPro" id="IPR033698">
    <property type="entry name" value="POLO_box_Plk4_2"/>
</dbReference>
<protein>
    <submittedName>
        <fullName evidence="11">Uncharacterized protein</fullName>
    </submittedName>
</protein>
<dbReference type="PROSITE" id="PS51984">
    <property type="entry name" value="CPB1"/>
    <property type="match status" value="1"/>
</dbReference>
<feature type="region of interest" description="Disordered" evidence="7">
    <location>
        <begin position="46"/>
        <end position="75"/>
    </location>
</feature>
<dbReference type="PROSITE" id="PS51985">
    <property type="entry name" value="CPB2"/>
    <property type="match status" value="1"/>
</dbReference>
<dbReference type="CTD" id="20248545"/>
<evidence type="ECO:0000256" key="6">
    <source>
        <dbReference type="ARBA" id="ARBA00022843"/>
    </source>
</evidence>
<dbReference type="RefSeq" id="XP_009050610.1">
    <property type="nucleotide sequence ID" value="XM_009052362.1"/>
</dbReference>
<proteinExistence type="predicted"/>
<keyword evidence="4" id="KW-0418">Kinase</keyword>
<feature type="compositionally biased region" description="Polar residues" evidence="7">
    <location>
        <begin position="63"/>
        <end position="75"/>
    </location>
</feature>
<dbReference type="Gene3D" id="3.30.1120.120">
    <property type="match status" value="1"/>
</dbReference>
<accession>V4AVF2</accession>
<sequence>MENSQNVKIPEVEDVYEALGALELSQNNETRRVTFAEAEVQLTTSPFATPRFKSRPTNRNDRNNNSADGSESISSPLTTYRLKPISERIRGTNVSIGESGAVCLELFKQSGLDTLTEMFTVSQDGLEITICQFCNTTEVTNDRREEGRRKVYTLDNLPKKFNKKYEYCRRFVNLVKSKTPKVIIYNQQAKCMLMENFPDPNFMAKFYNGQTFISTWQGMKLVNQQHGSILSLNSNRIEEQFSTEILQLVKFAEKCHKQCLELEGLLKSNARNCEDIEKIFPVILGRKKSQNGNNEAAVSHSGHIAEILNRRNHSDSSDSDSDSHINDDICLLRQVTLPNIGHAKLFSSGDVKVDFKDGCHMKFNPTEEFFTFIDNDGVCHQFNSRQKVPDIVRCKIVSIPNILHQLNTQNNNNIDVSQNSSHSTLRPHY</sequence>
<dbReference type="PANTHER" id="PTHR24345">
    <property type="entry name" value="SERINE/THREONINE-PROTEIN KINASE PLK"/>
    <property type="match status" value="1"/>
</dbReference>
<dbReference type="SUPFAM" id="SSF82615">
    <property type="entry name" value="Polo-box domain"/>
    <property type="match status" value="1"/>
</dbReference>
<dbReference type="PROSITE" id="PS50078">
    <property type="entry name" value="POLO_BOX"/>
    <property type="match status" value="1"/>
</dbReference>
<dbReference type="Gene3D" id="2.40.50.930">
    <property type="match status" value="1"/>
</dbReference>
<dbReference type="GO" id="GO:0005524">
    <property type="term" value="F:ATP binding"/>
    <property type="evidence" value="ECO:0007669"/>
    <property type="project" value="UniProtKB-KW"/>
</dbReference>
<evidence type="ECO:0000313" key="11">
    <source>
        <dbReference type="EMBL" id="ESO98990.1"/>
    </source>
</evidence>
<evidence type="ECO:0000256" key="3">
    <source>
        <dbReference type="ARBA" id="ARBA00022741"/>
    </source>
</evidence>
<dbReference type="STRING" id="225164.V4AVF2"/>
<keyword evidence="3" id="KW-0547">Nucleotide-binding</keyword>
<keyword evidence="1" id="KW-0723">Serine/threonine-protein kinase</keyword>
<dbReference type="Pfam" id="PF18190">
    <property type="entry name" value="Plk4_PB1"/>
    <property type="match status" value="1"/>
</dbReference>
<dbReference type="HOGENOM" id="CLU_639821_0_0_1"/>
<feature type="domain" description="POLO box" evidence="8">
    <location>
        <begin position="331"/>
        <end position="408"/>
    </location>
</feature>
<dbReference type="InterPro" id="IPR047108">
    <property type="entry name" value="Plk4-like_POLO_box_2_sf"/>
</dbReference>
<dbReference type="InterPro" id="IPR000959">
    <property type="entry name" value="POLO_box_dom"/>
</dbReference>
<keyword evidence="12" id="KW-1185">Reference proteome</keyword>
<feature type="domain" description="Cryptic POLO box 2 (CPB2)" evidence="10">
    <location>
        <begin position="179"/>
        <end position="294"/>
    </location>
</feature>
<dbReference type="Pfam" id="PF18409">
    <property type="entry name" value="Plk4_PB2"/>
    <property type="match status" value="1"/>
</dbReference>
<dbReference type="OrthoDB" id="6092451at2759"/>
<evidence type="ECO:0000313" key="12">
    <source>
        <dbReference type="Proteomes" id="UP000030746"/>
    </source>
</evidence>
<evidence type="ECO:0000259" key="8">
    <source>
        <dbReference type="PROSITE" id="PS50078"/>
    </source>
</evidence>
<evidence type="ECO:0000259" key="9">
    <source>
        <dbReference type="PROSITE" id="PS51984"/>
    </source>
</evidence>
<keyword evidence="2" id="KW-0808">Transferase</keyword>
<dbReference type="KEGG" id="lgi:LOTGIDRAFT_231306"/>
<evidence type="ECO:0000256" key="5">
    <source>
        <dbReference type="ARBA" id="ARBA00022840"/>
    </source>
</evidence>
<dbReference type="Proteomes" id="UP000030746">
    <property type="component" value="Unassembled WGS sequence"/>
</dbReference>
<dbReference type="InterPro" id="IPR033699">
    <property type="entry name" value="POLO_box_Plk4_1"/>
</dbReference>
<dbReference type="EMBL" id="KB201205">
    <property type="protein sequence ID" value="ESO98990.1"/>
    <property type="molecule type" value="Genomic_DNA"/>
</dbReference>
<keyword evidence="5" id="KW-0067">ATP-binding</keyword>
<dbReference type="PANTHER" id="PTHR24345:SF91">
    <property type="entry name" value="SERINE_THREONINE-PROTEIN KINASE PLK4"/>
    <property type="match status" value="1"/>
</dbReference>